<feature type="compositionally biased region" description="Acidic residues" evidence="1">
    <location>
        <begin position="25"/>
        <end position="35"/>
    </location>
</feature>
<dbReference type="AlphaFoldDB" id="A0A915E434"/>
<dbReference type="InterPro" id="IPR018289">
    <property type="entry name" value="MULE_transposase_dom"/>
</dbReference>
<evidence type="ECO:0000256" key="1">
    <source>
        <dbReference type="SAM" id="MobiDB-lite"/>
    </source>
</evidence>
<protein>
    <submittedName>
        <fullName evidence="4">MULE transposase domain-containing protein</fullName>
    </submittedName>
</protein>
<name>A0A915E434_9BILA</name>
<accession>A0A915E434</accession>
<dbReference type="Pfam" id="PF10551">
    <property type="entry name" value="MULE"/>
    <property type="match status" value="1"/>
</dbReference>
<feature type="region of interest" description="Disordered" evidence="1">
    <location>
        <begin position="424"/>
        <end position="463"/>
    </location>
</feature>
<proteinExistence type="predicted"/>
<keyword evidence="3" id="KW-1185">Reference proteome</keyword>
<dbReference type="WBParaSite" id="jg25608">
    <property type="protein sequence ID" value="jg25608"/>
    <property type="gene ID" value="jg25608"/>
</dbReference>
<sequence length="463" mass="53026">MNANFDYDLLMSDEKDLQNVLSDASDQEEYFDEEEQQRPRRENSSRGIQAKLRSQHSPLKPQQGKAYAPIQWVSLLFAQNESREGCTRQAQDIHKLYYCAISKSGCSMQVKLKDGRYSRELKEGHTCKADPVSVQKKVVEQQAKQTVSEIRVSFKVCNRSAINEAMNGVVKPVVAAINTSALRKALERRKRKINRYPRGKINPASLQILTEWCNFENGDPFIFHDSGAEDSGRFIILSSLFMVEKLVHGQTIAMDGTFKTRPRKWEQIFAIHVLVKNRFVPAVSVIMAKKSRASYLLVLQQLRAMMEERFQVVWSPTLILTDFELAQRSALLNHFPGINSAIQRWIQKVKLDQKNRTDVLFNEYIGLFRTLAFIPQQFVSTAFSELVNYNGNQVVSGFGSEVDYPGMARFVAYFKSTWSLKEDGQCGGKGRRKAAPSGYGSRRDERRRHNKKYSAKKKQKLVI</sequence>
<evidence type="ECO:0000313" key="4">
    <source>
        <dbReference type="WBParaSite" id="jg25608"/>
    </source>
</evidence>
<feature type="domain" description="MULE transposase" evidence="2">
    <location>
        <begin position="252"/>
        <end position="341"/>
    </location>
</feature>
<evidence type="ECO:0000313" key="3">
    <source>
        <dbReference type="Proteomes" id="UP000887574"/>
    </source>
</evidence>
<feature type="region of interest" description="Disordered" evidence="1">
    <location>
        <begin position="21"/>
        <end position="47"/>
    </location>
</feature>
<evidence type="ECO:0000259" key="2">
    <source>
        <dbReference type="Pfam" id="PF10551"/>
    </source>
</evidence>
<reference evidence="4" key="1">
    <citation type="submission" date="2022-11" db="UniProtKB">
        <authorList>
            <consortium name="WormBaseParasite"/>
        </authorList>
    </citation>
    <scope>IDENTIFICATION</scope>
</reference>
<feature type="compositionally biased region" description="Basic residues" evidence="1">
    <location>
        <begin position="445"/>
        <end position="463"/>
    </location>
</feature>
<organism evidence="3 4">
    <name type="scientific">Ditylenchus dipsaci</name>
    <dbReference type="NCBI Taxonomy" id="166011"/>
    <lineage>
        <taxon>Eukaryota</taxon>
        <taxon>Metazoa</taxon>
        <taxon>Ecdysozoa</taxon>
        <taxon>Nematoda</taxon>
        <taxon>Chromadorea</taxon>
        <taxon>Rhabditida</taxon>
        <taxon>Tylenchina</taxon>
        <taxon>Tylenchomorpha</taxon>
        <taxon>Sphaerularioidea</taxon>
        <taxon>Anguinidae</taxon>
        <taxon>Anguininae</taxon>
        <taxon>Ditylenchus</taxon>
    </lineage>
</organism>
<dbReference type="Proteomes" id="UP000887574">
    <property type="component" value="Unplaced"/>
</dbReference>